<evidence type="ECO:0000259" key="1">
    <source>
        <dbReference type="Pfam" id="PF01909"/>
    </source>
</evidence>
<proteinExistence type="predicted"/>
<dbReference type="SUPFAM" id="SSF81301">
    <property type="entry name" value="Nucleotidyltransferase"/>
    <property type="match status" value="1"/>
</dbReference>
<dbReference type="Gene3D" id="3.30.460.10">
    <property type="entry name" value="Beta Polymerase, domain 2"/>
    <property type="match status" value="1"/>
</dbReference>
<dbReference type="AlphaFoldDB" id="K2AXE2"/>
<dbReference type="EMBL" id="AMFJ01021629">
    <property type="protein sequence ID" value="EKD66426.1"/>
    <property type="molecule type" value="Genomic_DNA"/>
</dbReference>
<accession>K2AXE2</accession>
<comment type="caution">
    <text evidence="2">The sequence shown here is derived from an EMBL/GenBank/DDBJ whole genome shotgun (WGS) entry which is preliminary data.</text>
</comment>
<dbReference type="CDD" id="cd05403">
    <property type="entry name" value="NT_KNTase_like"/>
    <property type="match status" value="1"/>
</dbReference>
<evidence type="ECO:0000313" key="2">
    <source>
        <dbReference type="EMBL" id="EKD66426.1"/>
    </source>
</evidence>
<organism evidence="2">
    <name type="scientific">uncultured bacterium</name>
    <name type="common">gcode 4</name>
    <dbReference type="NCBI Taxonomy" id="1234023"/>
    <lineage>
        <taxon>Bacteria</taxon>
        <taxon>environmental samples</taxon>
    </lineage>
</organism>
<dbReference type="Pfam" id="PF01909">
    <property type="entry name" value="NTP_transf_2"/>
    <property type="match status" value="1"/>
</dbReference>
<dbReference type="InterPro" id="IPR043519">
    <property type="entry name" value="NT_sf"/>
</dbReference>
<feature type="domain" description="Polymerase nucleotidyl transferase" evidence="1">
    <location>
        <begin position="14"/>
        <end position="99"/>
    </location>
</feature>
<sequence>MTQSQEIKERLQSKEIKDKFISSWISHLSLFWSYARNEATKNSDLDLIIELDWNHNTTLFTLQILENILIKEFWVKRVDFVSKWKIKPYLKPYIEKDMITIF</sequence>
<gene>
    <name evidence="2" type="ORF">ACD_49C00043G0002</name>
</gene>
<protein>
    <recommendedName>
        <fullName evidence="1">Polymerase nucleotidyl transferase domain-containing protein</fullName>
    </recommendedName>
</protein>
<dbReference type="InterPro" id="IPR002934">
    <property type="entry name" value="Polymerase_NTP_transf_dom"/>
</dbReference>
<dbReference type="GO" id="GO:0016779">
    <property type="term" value="F:nucleotidyltransferase activity"/>
    <property type="evidence" value="ECO:0007669"/>
    <property type="project" value="InterPro"/>
</dbReference>
<name>K2AXE2_9BACT</name>
<reference evidence="2" key="1">
    <citation type="journal article" date="2012" name="Science">
        <title>Fermentation, hydrogen, and sulfur metabolism in multiple uncultivated bacterial phyla.</title>
        <authorList>
            <person name="Wrighton K.C."/>
            <person name="Thomas B.C."/>
            <person name="Sharon I."/>
            <person name="Miller C.S."/>
            <person name="Castelle C.J."/>
            <person name="VerBerkmoes N.C."/>
            <person name="Wilkins M.J."/>
            <person name="Hettich R.L."/>
            <person name="Lipton M.S."/>
            <person name="Williams K.H."/>
            <person name="Long P.E."/>
            <person name="Banfield J.F."/>
        </authorList>
    </citation>
    <scope>NUCLEOTIDE SEQUENCE [LARGE SCALE GENOMIC DNA]</scope>
</reference>